<evidence type="ECO:0000313" key="3">
    <source>
        <dbReference type="Proteomes" id="UP000535415"/>
    </source>
</evidence>
<organism evidence="2 3">
    <name type="scientific">Yoonia ponticola</name>
    <dbReference type="NCBI Taxonomy" id="1524255"/>
    <lineage>
        <taxon>Bacteria</taxon>
        <taxon>Pseudomonadati</taxon>
        <taxon>Pseudomonadota</taxon>
        <taxon>Alphaproteobacteria</taxon>
        <taxon>Rhodobacterales</taxon>
        <taxon>Paracoccaceae</taxon>
        <taxon>Yoonia</taxon>
    </lineage>
</organism>
<keyword evidence="1" id="KW-0175">Coiled coil</keyword>
<dbReference type="Gene3D" id="1.25.60.10">
    <property type="entry name" value="MgtE N-terminal domain-like"/>
    <property type="match status" value="1"/>
</dbReference>
<keyword evidence="3" id="KW-1185">Reference proteome</keyword>
<dbReference type="EMBL" id="JACIJM010000001">
    <property type="protein sequence ID" value="MBB5720425.1"/>
    <property type="molecule type" value="Genomic_DNA"/>
</dbReference>
<dbReference type="Proteomes" id="UP000535415">
    <property type="component" value="Unassembled WGS sequence"/>
</dbReference>
<proteinExistence type="predicted"/>
<dbReference type="InterPro" id="IPR038076">
    <property type="entry name" value="MgtE_N_sf"/>
</dbReference>
<gene>
    <name evidence="2" type="ORF">FHS72_000029</name>
</gene>
<sequence length="198" mass="21366">MKNSKQRRNTVSSLRILASILLLSGTIRITNQGNVAFAQDAAPADQPSISDEHTILSVPFGDDAIETILAALKSREARLLEREQQLDDLDDTLRDAEARVTEKIAELTEIEAKLAATLALADSAAENDLARLATVYENMKPRDTAALFSEMDPGFAAGFLSLMQPDAAASVMTELEPQVAHTISVMLAGRNANAFNVQ</sequence>
<keyword evidence="2" id="KW-0969">Cilium</keyword>
<accession>A0A7W9BHA4</accession>
<dbReference type="SUPFAM" id="SSF158791">
    <property type="entry name" value="MgtE N-terminal domain-like"/>
    <property type="match status" value="1"/>
</dbReference>
<dbReference type="RefSeq" id="WP_183523742.1">
    <property type="nucleotide sequence ID" value="NZ_JACIJM010000001.1"/>
</dbReference>
<evidence type="ECO:0000256" key="1">
    <source>
        <dbReference type="SAM" id="Coils"/>
    </source>
</evidence>
<name>A0A7W9BHA4_9RHOB</name>
<feature type="coiled-coil region" evidence="1">
    <location>
        <begin position="79"/>
        <end position="113"/>
    </location>
</feature>
<reference evidence="2 3" key="1">
    <citation type="submission" date="2020-08" db="EMBL/GenBank/DDBJ databases">
        <title>Genomic Encyclopedia of Type Strains, Phase IV (KMG-IV): sequencing the most valuable type-strain genomes for metagenomic binning, comparative biology and taxonomic classification.</title>
        <authorList>
            <person name="Goeker M."/>
        </authorList>
    </citation>
    <scope>NUCLEOTIDE SEQUENCE [LARGE SCALE GENOMIC DNA]</scope>
    <source>
        <strain evidence="2 3">DSM 101064</strain>
    </source>
</reference>
<evidence type="ECO:0000313" key="2">
    <source>
        <dbReference type="EMBL" id="MBB5720425.1"/>
    </source>
</evidence>
<protein>
    <submittedName>
        <fullName evidence="2">Flagellar motility protein MotE (MotC chaperone)</fullName>
    </submittedName>
</protein>
<keyword evidence="2" id="KW-0966">Cell projection</keyword>
<comment type="caution">
    <text evidence="2">The sequence shown here is derived from an EMBL/GenBank/DDBJ whole genome shotgun (WGS) entry which is preliminary data.</text>
</comment>
<dbReference type="AlphaFoldDB" id="A0A7W9BHA4"/>
<keyword evidence="2" id="KW-0282">Flagellum</keyword>